<dbReference type="AlphaFoldDB" id="A0A6N4X4K5"/>
<protein>
    <submittedName>
        <fullName evidence="1">Uncharacterized protein</fullName>
    </submittedName>
</protein>
<accession>A0A6N4X4K5</accession>
<dbReference type="Proteomes" id="UP000445144">
    <property type="component" value="Unassembled WGS sequence"/>
</dbReference>
<evidence type="ECO:0000313" key="1">
    <source>
        <dbReference type="EMBL" id="CAA7195440.1"/>
    </source>
</evidence>
<proteinExistence type="predicted"/>
<dbReference type="EMBL" id="CACVBR010000011">
    <property type="protein sequence ID" value="CAA7195440.1"/>
    <property type="molecule type" value="Genomic_DNA"/>
</dbReference>
<sequence>MIIDIKVEYVPRANIRMGTESEIIRIGLIDGKGQMEKTEIEYKTAKGKVKIV</sequence>
<reference evidence="1 2" key="1">
    <citation type="submission" date="2020-01" db="EMBL/GenBank/DDBJ databases">
        <authorList>
            <person name="Rodrigo-Torres L."/>
            <person name="Arahal R. D."/>
            <person name="Lucena T."/>
        </authorList>
    </citation>
    <scope>NUCLEOTIDE SEQUENCE [LARGE SCALE GENOMIC DNA]</scope>
    <source>
        <strain evidence="1 2">CECT 9293</strain>
    </source>
</reference>
<keyword evidence="2" id="KW-1185">Reference proteome</keyword>
<name>A0A6N4X4K5_9FLAO</name>
<gene>
    <name evidence="1" type="ORF">CHRY9293_01638</name>
</gene>
<organism evidence="1 2">
    <name type="scientific">Chryseobacterium potabilaquae</name>
    <dbReference type="NCBI Taxonomy" id="2675057"/>
    <lineage>
        <taxon>Bacteria</taxon>
        <taxon>Pseudomonadati</taxon>
        <taxon>Bacteroidota</taxon>
        <taxon>Flavobacteriia</taxon>
        <taxon>Flavobacteriales</taxon>
        <taxon>Weeksellaceae</taxon>
        <taxon>Chryseobacterium group</taxon>
        <taxon>Chryseobacterium</taxon>
    </lineage>
</organism>
<evidence type="ECO:0000313" key="2">
    <source>
        <dbReference type="Proteomes" id="UP000445144"/>
    </source>
</evidence>